<reference evidence="2" key="1">
    <citation type="submission" date="2021-09" db="EMBL/GenBank/DDBJ databases">
        <title>Genome analysis of Fictibacillus sp. KIGAM418 isolated from marine sediment.</title>
        <authorList>
            <person name="Seo M.-J."/>
            <person name="Cho E.-S."/>
            <person name="Hwang C.Y."/>
        </authorList>
    </citation>
    <scope>NUCLEOTIDE SEQUENCE</scope>
    <source>
        <strain evidence="2">KIGAM418</strain>
    </source>
</reference>
<dbReference type="Proteomes" id="UP001139011">
    <property type="component" value="Unassembled WGS sequence"/>
</dbReference>
<sequence length="60" mass="7148">MAVFGISLGVIVMKFLDYWLYKDEAKRYDWFKKLTNAQKLLVALAFIMILLFLNLLFEKL</sequence>
<comment type="caution">
    <text evidence="2">The sequence shown here is derived from an EMBL/GenBank/DDBJ whole genome shotgun (WGS) entry which is preliminary data.</text>
</comment>
<proteinExistence type="predicted"/>
<protein>
    <submittedName>
        <fullName evidence="2">Uncharacterized protein</fullName>
    </submittedName>
</protein>
<accession>A0A9X2BFJ7</accession>
<keyword evidence="1" id="KW-0472">Membrane</keyword>
<keyword evidence="3" id="KW-1185">Reference proteome</keyword>
<evidence type="ECO:0000313" key="2">
    <source>
        <dbReference type="EMBL" id="MCK6255568.1"/>
    </source>
</evidence>
<organism evidence="2 3">
    <name type="scientific">Fictibacillus marinisediminis</name>
    <dbReference type="NCBI Taxonomy" id="2878389"/>
    <lineage>
        <taxon>Bacteria</taxon>
        <taxon>Bacillati</taxon>
        <taxon>Bacillota</taxon>
        <taxon>Bacilli</taxon>
        <taxon>Bacillales</taxon>
        <taxon>Fictibacillaceae</taxon>
        <taxon>Fictibacillus</taxon>
    </lineage>
</organism>
<keyword evidence="1" id="KW-1133">Transmembrane helix</keyword>
<keyword evidence="1" id="KW-0812">Transmembrane</keyword>
<dbReference type="AlphaFoldDB" id="A0A9X2BFJ7"/>
<name>A0A9X2BFJ7_9BACL</name>
<dbReference type="RefSeq" id="WP_248251383.1">
    <property type="nucleotide sequence ID" value="NZ_JAIWJX010000002.1"/>
</dbReference>
<feature type="transmembrane region" description="Helical" evidence="1">
    <location>
        <begin position="40"/>
        <end position="57"/>
    </location>
</feature>
<gene>
    <name evidence="2" type="ORF">LCY76_02880</name>
</gene>
<dbReference type="EMBL" id="JAIWJX010000002">
    <property type="protein sequence ID" value="MCK6255568.1"/>
    <property type="molecule type" value="Genomic_DNA"/>
</dbReference>
<evidence type="ECO:0000313" key="3">
    <source>
        <dbReference type="Proteomes" id="UP001139011"/>
    </source>
</evidence>
<evidence type="ECO:0000256" key="1">
    <source>
        <dbReference type="SAM" id="Phobius"/>
    </source>
</evidence>